<reference evidence="2 3" key="1">
    <citation type="journal article" date="2016" name="Nat. Commun.">
        <title>Thousands of microbial genomes shed light on interconnected biogeochemical processes in an aquifer system.</title>
        <authorList>
            <person name="Anantharaman K."/>
            <person name="Brown C.T."/>
            <person name="Hug L.A."/>
            <person name="Sharon I."/>
            <person name="Castelle C.J."/>
            <person name="Probst A.J."/>
            <person name="Thomas B.C."/>
            <person name="Singh A."/>
            <person name="Wilkins M.J."/>
            <person name="Karaoz U."/>
            <person name="Brodie E.L."/>
            <person name="Williams K.H."/>
            <person name="Hubbard S.S."/>
            <person name="Banfield J.F."/>
        </authorList>
    </citation>
    <scope>NUCLEOTIDE SEQUENCE [LARGE SCALE GENOMIC DNA]</scope>
</reference>
<protein>
    <submittedName>
        <fullName evidence="2">Uncharacterized protein</fullName>
    </submittedName>
</protein>
<keyword evidence="1" id="KW-0812">Transmembrane</keyword>
<dbReference type="AlphaFoldDB" id="A0A1F6TKZ1"/>
<evidence type="ECO:0000313" key="2">
    <source>
        <dbReference type="EMBL" id="OGI45781.1"/>
    </source>
</evidence>
<keyword evidence="1" id="KW-1133">Transmembrane helix</keyword>
<evidence type="ECO:0000313" key="3">
    <source>
        <dbReference type="Proteomes" id="UP000176484"/>
    </source>
</evidence>
<accession>A0A1F6TKZ1</accession>
<dbReference type="EMBL" id="MFTD01000039">
    <property type="protein sequence ID" value="OGI45781.1"/>
    <property type="molecule type" value="Genomic_DNA"/>
</dbReference>
<feature type="transmembrane region" description="Helical" evidence="1">
    <location>
        <begin position="90"/>
        <end position="107"/>
    </location>
</feature>
<name>A0A1F6TKZ1_9BACT</name>
<feature type="transmembrane region" description="Helical" evidence="1">
    <location>
        <begin position="34"/>
        <end position="52"/>
    </location>
</feature>
<keyword evidence="1" id="KW-0472">Membrane</keyword>
<feature type="transmembrane region" description="Helical" evidence="1">
    <location>
        <begin position="58"/>
        <end position="78"/>
    </location>
</feature>
<sequence length="199" mass="22678">MLPENIIFVGVLVNLVGLFWYIRDVIKGGTRPNLVSWFIWSLAPFIGVFFQLKAGARLSILPIFMAGFTSLVVIIVSVLKKNGYWKINSFDVVCGIISLFALILYVFTHNLSISILFAIISDGLAYIPTIRKSWNFPESETGLMYTTGIVSNIIGLLTIKMWTFPIYSFGIYIVLFNSMVVFSIYRKKILNMLYFRNDQ</sequence>
<comment type="caution">
    <text evidence="2">The sequence shown here is derived from an EMBL/GenBank/DDBJ whole genome shotgun (WGS) entry which is preliminary data.</text>
</comment>
<evidence type="ECO:0000256" key="1">
    <source>
        <dbReference type="SAM" id="Phobius"/>
    </source>
</evidence>
<proteinExistence type="predicted"/>
<gene>
    <name evidence="2" type="ORF">A2121_00990</name>
</gene>
<dbReference type="Proteomes" id="UP000176484">
    <property type="component" value="Unassembled WGS sequence"/>
</dbReference>
<organism evidence="2 3">
    <name type="scientific">Candidatus Nomurabacteria bacterium GWB1_40_6</name>
    <dbReference type="NCBI Taxonomy" id="1801727"/>
    <lineage>
        <taxon>Bacteria</taxon>
        <taxon>Candidatus Nomuraibacteriota</taxon>
    </lineage>
</organism>
<feature type="transmembrane region" description="Helical" evidence="1">
    <location>
        <begin position="165"/>
        <end position="185"/>
    </location>
</feature>
<feature type="transmembrane region" description="Helical" evidence="1">
    <location>
        <begin position="6"/>
        <end position="22"/>
    </location>
</feature>
<feature type="transmembrane region" description="Helical" evidence="1">
    <location>
        <begin position="113"/>
        <end position="130"/>
    </location>
</feature>
<feature type="transmembrane region" description="Helical" evidence="1">
    <location>
        <begin position="142"/>
        <end position="159"/>
    </location>
</feature>